<dbReference type="KEGG" id="dmm:dnm_019130"/>
<protein>
    <recommendedName>
        <fullName evidence="3">PLD phosphodiesterase domain-containing protein</fullName>
    </recommendedName>
</protein>
<evidence type="ECO:0008006" key="3">
    <source>
        <dbReference type="Google" id="ProtNLM"/>
    </source>
</evidence>
<reference evidence="1" key="1">
    <citation type="journal article" date="2021" name="Microb. Physiol.">
        <title>Proteogenomic Insights into the Physiology of Marine, Sulfate-Reducing, Filamentous Desulfonema limicola and Desulfonema magnum.</title>
        <authorList>
            <person name="Schnaars V."/>
            <person name="Wohlbrand L."/>
            <person name="Scheve S."/>
            <person name="Hinrichs C."/>
            <person name="Reinhardt R."/>
            <person name="Rabus R."/>
        </authorList>
    </citation>
    <scope>NUCLEOTIDE SEQUENCE</scope>
    <source>
        <strain evidence="1">4be13</strain>
    </source>
</reference>
<proteinExistence type="predicted"/>
<dbReference type="EMBL" id="CP061800">
    <property type="protein sequence ID" value="QTA85896.1"/>
    <property type="molecule type" value="Genomic_DNA"/>
</dbReference>
<dbReference type="Proteomes" id="UP000663722">
    <property type="component" value="Chromosome"/>
</dbReference>
<dbReference type="AlphaFoldDB" id="A0A975BIA4"/>
<keyword evidence="2" id="KW-1185">Reference proteome</keyword>
<gene>
    <name evidence="1" type="ORF">dnm_019130</name>
</gene>
<evidence type="ECO:0000313" key="2">
    <source>
        <dbReference type="Proteomes" id="UP000663722"/>
    </source>
</evidence>
<name>A0A975BIA4_9BACT</name>
<accession>A0A975BIA4</accession>
<organism evidence="1 2">
    <name type="scientific">Desulfonema magnum</name>
    <dbReference type="NCBI Taxonomy" id="45655"/>
    <lineage>
        <taxon>Bacteria</taxon>
        <taxon>Pseudomonadati</taxon>
        <taxon>Thermodesulfobacteriota</taxon>
        <taxon>Desulfobacteria</taxon>
        <taxon>Desulfobacterales</taxon>
        <taxon>Desulfococcaceae</taxon>
        <taxon>Desulfonema</taxon>
    </lineage>
</organism>
<sequence length="649" mass="74976">MPNKLSQHPYYSKSFDFESICIRYFKLKTSSLKKACMVSRYNLFELCRPLCKRCWIHLKLQRGRHTIYQCNTLNQISYHGERNLKMPISKVNMVVDPQKNMERDYDQALIHLAWNWDKSVSEGFLIFGMVELFPKGIALPSETAPIYENLGNYSIGLQRFQVSADEAIKWYKDCRQGLALELKCNNPRKYKLASLSEEPAWPNLTTVIESDLQTVPFLADWHCCPRLHHLIPIQDEFTNSLWNPKQKDKALKWLSDHLFFNFKDYPELLGSIHLIAPNPIFRDVDIKGIPSQNKENFESALLNFYLWPSQTVKNLKLTVRDIRPTGAVNIRTFDLSSPKLKIDFGHEIYKMDISVTCPHRGVLFWDKPMTFIRSIRSNISIRGATRKIILEDENKGSSAEYETDLIHPVGSSTIGSNQPLPPALKVIIASQKMRQRRSEATRLDQHLFRDQTNEAEGFVKGIIRPAKKRVLIVDPYFTTLHELIRFGLAPHDPSVLVQILTSAKGFKLLAHEQHIQDSSSENQNRYFKRLLNLLRLSKDKFGPKEFAKIFDQFCREFSGQTRAETNKIAIKVMTGKKPDAHDRFLAVDNQVWLIGSSLNKLGRRLTAAIRFPDPGPVRNTLETLWKESEELQKWIEGGERADGETKQMD</sequence>
<evidence type="ECO:0000313" key="1">
    <source>
        <dbReference type="EMBL" id="QTA85896.1"/>
    </source>
</evidence>
<dbReference type="NCBIfam" id="NF040700">
    <property type="entry name" value="VPA1262_N_dom"/>
    <property type="match status" value="1"/>
</dbReference>